<feature type="compositionally biased region" description="Basic and acidic residues" evidence="1">
    <location>
        <begin position="45"/>
        <end position="54"/>
    </location>
</feature>
<gene>
    <name evidence="2" type="ORF">HUJ06_006828</name>
</gene>
<keyword evidence="3" id="KW-1185">Reference proteome</keyword>
<evidence type="ECO:0000313" key="3">
    <source>
        <dbReference type="Proteomes" id="UP000607653"/>
    </source>
</evidence>
<name>A0A822YUF9_NELNU</name>
<evidence type="ECO:0000313" key="2">
    <source>
        <dbReference type="EMBL" id="DAD36187.1"/>
    </source>
</evidence>
<feature type="region of interest" description="Disordered" evidence="1">
    <location>
        <begin position="40"/>
        <end position="64"/>
    </location>
</feature>
<reference evidence="2 3" key="1">
    <citation type="journal article" date="2020" name="Mol. Biol. Evol.">
        <title>Distinct Expression and Methylation Patterns for Genes with Different Fates following a Single Whole-Genome Duplication in Flowering Plants.</title>
        <authorList>
            <person name="Shi T."/>
            <person name="Rahmani R.S."/>
            <person name="Gugger P.F."/>
            <person name="Wang M."/>
            <person name="Li H."/>
            <person name="Zhang Y."/>
            <person name="Li Z."/>
            <person name="Wang Q."/>
            <person name="Van de Peer Y."/>
            <person name="Marchal K."/>
            <person name="Chen J."/>
        </authorList>
    </citation>
    <scope>NUCLEOTIDE SEQUENCE [LARGE SCALE GENOMIC DNA]</scope>
    <source>
        <tissue evidence="2">Leaf</tissue>
    </source>
</reference>
<evidence type="ECO:0000256" key="1">
    <source>
        <dbReference type="SAM" id="MobiDB-lite"/>
    </source>
</evidence>
<proteinExistence type="predicted"/>
<accession>A0A822YUF9</accession>
<dbReference type="Proteomes" id="UP000607653">
    <property type="component" value="Unassembled WGS sequence"/>
</dbReference>
<protein>
    <submittedName>
        <fullName evidence="2">Uncharacterized protein</fullName>
    </submittedName>
</protein>
<dbReference type="AlphaFoldDB" id="A0A822YUF9"/>
<dbReference type="EMBL" id="DUZY01000004">
    <property type="protein sequence ID" value="DAD36187.1"/>
    <property type="molecule type" value="Genomic_DNA"/>
</dbReference>
<comment type="caution">
    <text evidence="2">The sequence shown here is derived from an EMBL/GenBank/DDBJ whole genome shotgun (WGS) entry which is preliminary data.</text>
</comment>
<sequence>MRLLGEMGFCKNFNGECKDTRWRRNLGRRSYRYITVTGVASASSNKEKTERENVDEIGQASPGP</sequence>
<organism evidence="2 3">
    <name type="scientific">Nelumbo nucifera</name>
    <name type="common">Sacred lotus</name>
    <dbReference type="NCBI Taxonomy" id="4432"/>
    <lineage>
        <taxon>Eukaryota</taxon>
        <taxon>Viridiplantae</taxon>
        <taxon>Streptophyta</taxon>
        <taxon>Embryophyta</taxon>
        <taxon>Tracheophyta</taxon>
        <taxon>Spermatophyta</taxon>
        <taxon>Magnoliopsida</taxon>
        <taxon>Proteales</taxon>
        <taxon>Nelumbonaceae</taxon>
        <taxon>Nelumbo</taxon>
    </lineage>
</organism>